<feature type="domain" description="Myosin motor" evidence="5">
    <location>
        <begin position="1"/>
        <end position="293"/>
    </location>
</feature>
<dbReference type="GO" id="GO:0016020">
    <property type="term" value="C:membrane"/>
    <property type="evidence" value="ECO:0007669"/>
    <property type="project" value="TreeGrafter"/>
</dbReference>
<dbReference type="EMBL" id="KN833801">
    <property type="protein sequence ID" value="KIK18621.1"/>
    <property type="molecule type" value="Genomic_DNA"/>
</dbReference>
<dbReference type="GO" id="GO:0000146">
    <property type="term" value="F:microfilament motor activity"/>
    <property type="evidence" value="ECO:0007669"/>
    <property type="project" value="TreeGrafter"/>
</dbReference>
<keyword evidence="4" id="KW-0518">Myosin</keyword>
<dbReference type="Proteomes" id="UP000054018">
    <property type="component" value="Unassembled WGS sequence"/>
</dbReference>
<gene>
    <name evidence="6" type="ORF">PISMIDRAFT_14247</name>
</gene>
<evidence type="ECO:0000256" key="3">
    <source>
        <dbReference type="ARBA" id="ARBA00023203"/>
    </source>
</evidence>
<keyword evidence="3 4" id="KW-0009">Actin-binding</keyword>
<evidence type="ECO:0000256" key="2">
    <source>
        <dbReference type="ARBA" id="ARBA00022840"/>
    </source>
</evidence>
<evidence type="ECO:0000313" key="6">
    <source>
        <dbReference type="EMBL" id="KIK18621.1"/>
    </source>
</evidence>
<dbReference type="SMART" id="SM00242">
    <property type="entry name" value="MYSc"/>
    <property type="match status" value="1"/>
</dbReference>
<dbReference type="SUPFAM" id="SSF52540">
    <property type="entry name" value="P-loop containing nucleoside triphosphate hydrolases"/>
    <property type="match status" value="1"/>
</dbReference>
<reference evidence="6 7" key="1">
    <citation type="submission" date="2014-04" db="EMBL/GenBank/DDBJ databases">
        <authorList>
            <consortium name="DOE Joint Genome Institute"/>
            <person name="Kuo A."/>
            <person name="Kohler A."/>
            <person name="Costa M.D."/>
            <person name="Nagy L.G."/>
            <person name="Floudas D."/>
            <person name="Copeland A."/>
            <person name="Barry K.W."/>
            <person name="Cichocki N."/>
            <person name="Veneault-Fourrey C."/>
            <person name="LaButti K."/>
            <person name="Lindquist E.A."/>
            <person name="Lipzen A."/>
            <person name="Lundell T."/>
            <person name="Morin E."/>
            <person name="Murat C."/>
            <person name="Sun H."/>
            <person name="Tunlid A."/>
            <person name="Henrissat B."/>
            <person name="Grigoriev I.V."/>
            <person name="Hibbett D.S."/>
            <person name="Martin F."/>
            <person name="Nordberg H.P."/>
            <person name="Cantor M.N."/>
            <person name="Hua S.X."/>
        </authorList>
    </citation>
    <scope>NUCLEOTIDE SEQUENCE [LARGE SCALE GENOMIC DNA]</scope>
    <source>
        <strain evidence="6 7">441</strain>
    </source>
</reference>
<dbReference type="Pfam" id="PF00063">
    <property type="entry name" value="Myosin_head"/>
    <property type="match status" value="1"/>
</dbReference>
<reference evidence="7" key="2">
    <citation type="submission" date="2015-01" db="EMBL/GenBank/DDBJ databases">
        <title>Evolutionary Origins and Diversification of the Mycorrhizal Mutualists.</title>
        <authorList>
            <consortium name="DOE Joint Genome Institute"/>
            <consortium name="Mycorrhizal Genomics Consortium"/>
            <person name="Kohler A."/>
            <person name="Kuo A."/>
            <person name="Nagy L.G."/>
            <person name="Floudas D."/>
            <person name="Copeland A."/>
            <person name="Barry K.W."/>
            <person name="Cichocki N."/>
            <person name="Veneault-Fourrey C."/>
            <person name="LaButti K."/>
            <person name="Lindquist E.A."/>
            <person name="Lipzen A."/>
            <person name="Lundell T."/>
            <person name="Morin E."/>
            <person name="Murat C."/>
            <person name="Riley R."/>
            <person name="Ohm R."/>
            <person name="Sun H."/>
            <person name="Tunlid A."/>
            <person name="Henrissat B."/>
            <person name="Grigoriev I.V."/>
            <person name="Hibbett D.S."/>
            <person name="Martin F."/>
        </authorList>
    </citation>
    <scope>NUCLEOTIDE SEQUENCE [LARGE SCALE GENOMIC DNA]</scope>
    <source>
        <strain evidence="7">441</strain>
    </source>
</reference>
<dbReference type="GO" id="GO:0051015">
    <property type="term" value="F:actin filament binding"/>
    <property type="evidence" value="ECO:0007669"/>
    <property type="project" value="TreeGrafter"/>
</dbReference>
<dbReference type="PANTHER" id="PTHR13140:SF550">
    <property type="entry name" value="MYOSIN-IIIB ISOFORM X1"/>
    <property type="match status" value="1"/>
</dbReference>
<evidence type="ECO:0000259" key="5">
    <source>
        <dbReference type="PROSITE" id="PS51456"/>
    </source>
</evidence>
<sequence length="417" mass="45999">MWRTAQDQSILFSGEHTRGKSENRHLAIKTFLEFSVSNPRKKGAKLSLPQSSSSKRLEMHTPSLIRMLLGLAKSLLFPSGERNFHIFYYLIAGPSPERSAGAHPNAVRADDAHRFEQLKVALKTIGLSKQHAIQACQVVAAILHLGNLEFTIDCLRDVDTAVMCNIDTLALIAESLGVQPSALENALSYKTKLVKKELCTVFLDSDGASDNRNNLAKTLYSLLFAWLNEHINQGLCRDDFDTFIGLFDLPGPQNMTGRSNLLDQFCINFANERLHHFVQQCLFESHIDEYQSEALLRGTAVGTGVVDGGEGVGSINPFVQVAAQQPVKPMQVPSTGWKNTVHCMPHDNTATGTAPTITEEEREDEDIAVPQNTGAPCIAGEFCTALNTLFDTLGDTQNWFVFCINPNNSQLPNQLEE</sequence>
<dbReference type="PANTHER" id="PTHR13140">
    <property type="entry name" value="MYOSIN"/>
    <property type="match status" value="1"/>
</dbReference>
<dbReference type="GO" id="GO:0007015">
    <property type="term" value="P:actin filament organization"/>
    <property type="evidence" value="ECO:0007669"/>
    <property type="project" value="TreeGrafter"/>
</dbReference>
<keyword evidence="4" id="KW-0505">Motor protein</keyword>
<organism evidence="6 7">
    <name type="scientific">Pisolithus microcarpus 441</name>
    <dbReference type="NCBI Taxonomy" id="765257"/>
    <lineage>
        <taxon>Eukaryota</taxon>
        <taxon>Fungi</taxon>
        <taxon>Dikarya</taxon>
        <taxon>Basidiomycota</taxon>
        <taxon>Agaricomycotina</taxon>
        <taxon>Agaricomycetes</taxon>
        <taxon>Agaricomycetidae</taxon>
        <taxon>Boletales</taxon>
        <taxon>Sclerodermatineae</taxon>
        <taxon>Pisolithaceae</taxon>
        <taxon>Pisolithus</taxon>
    </lineage>
</organism>
<dbReference type="Gene3D" id="1.20.58.530">
    <property type="match status" value="1"/>
</dbReference>
<keyword evidence="1 4" id="KW-0547">Nucleotide-binding</keyword>
<evidence type="ECO:0000313" key="7">
    <source>
        <dbReference type="Proteomes" id="UP000054018"/>
    </source>
</evidence>
<dbReference type="InterPro" id="IPR027417">
    <property type="entry name" value="P-loop_NTPase"/>
</dbReference>
<name>A0A0C9YPS5_9AGAM</name>
<evidence type="ECO:0000256" key="4">
    <source>
        <dbReference type="PROSITE-ProRule" id="PRU00782"/>
    </source>
</evidence>
<keyword evidence="2 4" id="KW-0067">ATP-binding</keyword>
<dbReference type="AlphaFoldDB" id="A0A0C9YPS5"/>
<protein>
    <submittedName>
        <fullName evidence="6">Unplaced genomic scaffold scaffold_117, whole genome shotgun sequence</fullName>
    </submittedName>
</protein>
<keyword evidence="7" id="KW-1185">Reference proteome</keyword>
<dbReference type="Gene3D" id="1.20.120.720">
    <property type="entry name" value="Myosin VI head, motor domain, U50 subdomain"/>
    <property type="match status" value="1"/>
</dbReference>
<comment type="similarity">
    <text evidence="4">Belongs to the TRAFAC class myosin-kinesin ATPase superfamily. Myosin family.</text>
</comment>
<evidence type="ECO:0000256" key="1">
    <source>
        <dbReference type="ARBA" id="ARBA00022741"/>
    </source>
</evidence>
<feature type="binding site" evidence="4">
    <location>
        <begin position="14"/>
        <end position="21"/>
    </location>
    <ligand>
        <name>ATP</name>
        <dbReference type="ChEBI" id="CHEBI:30616"/>
    </ligand>
</feature>
<dbReference type="HOGENOM" id="CLU_531116_0_0_1"/>
<accession>A0A0C9YPS5</accession>
<comment type="caution">
    <text evidence="4">Lacks conserved residue(s) required for the propagation of feature annotation.</text>
</comment>
<dbReference type="InterPro" id="IPR001609">
    <property type="entry name" value="Myosin_head_motor_dom-like"/>
</dbReference>
<dbReference type="GO" id="GO:0005524">
    <property type="term" value="F:ATP binding"/>
    <property type="evidence" value="ECO:0007669"/>
    <property type="project" value="UniProtKB-UniRule"/>
</dbReference>
<dbReference type="GO" id="GO:0016459">
    <property type="term" value="C:myosin complex"/>
    <property type="evidence" value="ECO:0007669"/>
    <property type="project" value="UniProtKB-KW"/>
</dbReference>
<dbReference type="PROSITE" id="PS51456">
    <property type="entry name" value="MYOSIN_MOTOR"/>
    <property type="match status" value="1"/>
</dbReference>
<dbReference type="OrthoDB" id="370884at2759"/>
<proteinExistence type="inferred from homology"/>
<dbReference type="GO" id="GO:0005737">
    <property type="term" value="C:cytoplasm"/>
    <property type="evidence" value="ECO:0007669"/>
    <property type="project" value="TreeGrafter"/>
</dbReference>
<dbReference type="STRING" id="765257.A0A0C9YPS5"/>